<dbReference type="STRING" id="324602.Caur_0015"/>
<dbReference type="Pfam" id="PF03773">
    <property type="entry name" value="ArsP_1"/>
    <property type="match status" value="1"/>
</dbReference>
<keyword evidence="6 7" id="KW-0472">Membrane</keyword>
<dbReference type="eggNOG" id="COG0701">
    <property type="taxonomic scope" value="Bacteria"/>
</dbReference>
<accession>A9WAP4</accession>
<dbReference type="PANTHER" id="PTHR42775">
    <property type="entry name" value="PERMEASE RV2963-RELATED"/>
    <property type="match status" value="1"/>
</dbReference>
<evidence type="ECO:0000256" key="5">
    <source>
        <dbReference type="ARBA" id="ARBA00022989"/>
    </source>
</evidence>
<feature type="transmembrane region" description="Helical" evidence="7">
    <location>
        <begin position="244"/>
        <end position="263"/>
    </location>
</feature>
<comment type="similarity">
    <text evidence="2">Belongs to the UPF0718 family.</text>
</comment>
<sequence>MQKLAYLMENSIMAQTISPTADRRPAWRIWLLVVGGAAVWLIAYNLIQPLANWLTFQVIGLQEGSHLGEAVAFFLYDVPKILLLLSGMIFLISTIRSFFSPERTRELLGGKREGVGNILAAGLGVLTPFCSCSAVPLFIGFVEAGIPLGVTFSFLIAAPMVNEVALVMLFGLFGWQVALLYLVAGMSVAILAGIVIGRLHLERYVEDFVWQIKGGNGTVALATPTWPDRFAIAWANTREIVGKVWLFVVLGIAVGAGIHGYVPEDALAGILGREAWWSVPMGVLLGVPLYSNAAGVIPVVQALMAKGAALGTVLAFMMSVVALSLPELIILRRVLKLPLIATFVGVVASGIILVGYLFNLMM</sequence>
<evidence type="ECO:0000256" key="4">
    <source>
        <dbReference type="ARBA" id="ARBA00022692"/>
    </source>
</evidence>
<keyword evidence="9" id="KW-1185">Reference proteome</keyword>
<evidence type="ECO:0000313" key="9">
    <source>
        <dbReference type="Proteomes" id="UP000002008"/>
    </source>
</evidence>
<dbReference type="PATRIC" id="fig|324602.8.peg.17"/>
<dbReference type="Proteomes" id="UP000002008">
    <property type="component" value="Chromosome"/>
</dbReference>
<name>A9WAP4_CHLAA</name>
<dbReference type="FunCoup" id="A9WAP4">
    <property type="interactions" value="160"/>
</dbReference>
<evidence type="ECO:0000256" key="1">
    <source>
        <dbReference type="ARBA" id="ARBA00004651"/>
    </source>
</evidence>
<dbReference type="EMBL" id="CP000909">
    <property type="protein sequence ID" value="ABY33272.1"/>
    <property type="molecule type" value="Genomic_DNA"/>
</dbReference>
<feature type="transmembrane region" description="Helical" evidence="7">
    <location>
        <begin position="179"/>
        <end position="201"/>
    </location>
</feature>
<feature type="transmembrane region" description="Helical" evidence="7">
    <location>
        <begin position="337"/>
        <end position="358"/>
    </location>
</feature>
<feature type="transmembrane region" description="Helical" evidence="7">
    <location>
        <begin position="29"/>
        <end position="47"/>
    </location>
</feature>
<organism evidence="8 9">
    <name type="scientific">Chloroflexus aurantiacus (strain ATCC 29366 / DSM 635 / J-10-fl)</name>
    <dbReference type="NCBI Taxonomy" id="324602"/>
    <lineage>
        <taxon>Bacteria</taxon>
        <taxon>Bacillati</taxon>
        <taxon>Chloroflexota</taxon>
        <taxon>Chloroflexia</taxon>
        <taxon>Chloroflexales</taxon>
        <taxon>Chloroflexineae</taxon>
        <taxon>Chloroflexaceae</taxon>
        <taxon>Chloroflexus</taxon>
    </lineage>
</organism>
<protein>
    <submittedName>
        <fullName evidence="8">Permease</fullName>
    </submittedName>
</protein>
<evidence type="ECO:0000256" key="7">
    <source>
        <dbReference type="SAM" id="Phobius"/>
    </source>
</evidence>
<reference evidence="9" key="1">
    <citation type="journal article" date="2011" name="BMC Genomics">
        <title>Complete genome sequence of the filamentous anoxygenic phototrophic bacterium Chloroflexus aurantiacus.</title>
        <authorList>
            <person name="Tang K.H."/>
            <person name="Barry K."/>
            <person name="Chertkov O."/>
            <person name="Dalin E."/>
            <person name="Han C.S."/>
            <person name="Hauser L.J."/>
            <person name="Honchak B.M."/>
            <person name="Karbach L.E."/>
            <person name="Land M.L."/>
            <person name="Lapidus A."/>
            <person name="Larimer F.W."/>
            <person name="Mikhailova N."/>
            <person name="Pitluck S."/>
            <person name="Pierson B.K."/>
            <person name="Blankenship R.E."/>
        </authorList>
    </citation>
    <scope>NUCLEOTIDE SEQUENCE [LARGE SCALE GENOMIC DNA]</scope>
    <source>
        <strain evidence="9">ATCC 29366 / DSM 635 / J-10-fl</strain>
    </source>
</reference>
<dbReference type="AlphaFoldDB" id="A9WAP4"/>
<comment type="subcellular location">
    <subcellularLocation>
        <location evidence="1">Cell membrane</location>
        <topology evidence="1">Multi-pass membrane protein</topology>
    </subcellularLocation>
</comment>
<dbReference type="PANTHER" id="PTHR42775:SF1">
    <property type="entry name" value="PERMEASE RV2963-RELATED"/>
    <property type="match status" value="1"/>
</dbReference>
<dbReference type="KEGG" id="cau:Caur_0015"/>
<feature type="transmembrane region" description="Helical" evidence="7">
    <location>
        <begin position="275"/>
        <end position="297"/>
    </location>
</feature>
<dbReference type="InParanoid" id="A9WAP4"/>
<evidence type="ECO:0000256" key="6">
    <source>
        <dbReference type="ARBA" id="ARBA00023136"/>
    </source>
</evidence>
<keyword evidence="5 7" id="KW-1133">Transmembrane helix</keyword>
<dbReference type="EnsemblBacteria" id="ABY33272">
    <property type="protein sequence ID" value="ABY33272"/>
    <property type="gene ID" value="Caur_0015"/>
</dbReference>
<evidence type="ECO:0000256" key="2">
    <source>
        <dbReference type="ARBA" id="ARBA00006386"/>
    </source>
</evidence>
<dbReference type="InterPro" id="IPR053166">
    <property type="entry name" value="UPF0718_permease"/>
</dbReference>
<keyword evidence="4 7" id="KW-0812">Transmembrane</keyword>
<keyword evidence="3" id="KW-1003">Cell membrane</keyword>
<evidence type="ECO:0000256" key="3">
    <source>
        <dbReference type="ARBA" id="ARBA00022475"/>
    </source>
</evidence>
<feature type="transmembrane region" description="Helical" evidence="7">
    <location>
        <begin position="303"/>
        <end position="325"/>
    </location>
</feature>
<dbReference type="HOGENOM" id="CLU_059148_0_0_0"/>
<gene>
    <name evidence="8" type="ordered locus">Caur_0015</name>
</gene>
<feature type="transmembrane region" description="Helical" evidence="7">
    <location>
        <begin position="81"/>
        <end position="99"/>
    </location>
</feature>
<evidence type="ECO:0000313" key="8">
    <source>
        <dbReference type="EMBL" id="ABY33272.1"/>
    </source>
</evidence>
<proteinExistence type="inferred from homology"/>
<dbReference type="GO" id="GO:0005886">
    <property type="term" value="C:plasma membrane"/>
    <property type="evidence" value="ECO:0007669"/>
    <property type="project" value="UniProtKB-SubCell"/>
</dbReference>
<dbReference type="InterPro" id="IPR005524">
    <property type="entry name" value="DUF318"/>
</dbReference>